<dbReference type="AlphaFoldDB" id="A0A0K0FRA9"/>
<evidence type="ECO:0000313" key="2">
    <source>
        <dbReference type="Proteomes" id="UP000035680"/>
    </source>
</evidence>
<feature type="compositionally biased region" description="Polar residues" evidence="1">
    <location>
        <begin position="1"/>
        <end position="12"/>
    </location>
</feature>
<dbReference type="WBParaSite" id="SVE_1243600.1">
    <property type="protein sequence ID" value="SVE_1243600.1"/>
    <property type="gene ID" value="SVE_1243600"/>
</dbReference>
<name>A0A0K0FRA9_STRVS</name>
<evidence type="ECO:0000313" key="3">
    <source>
        <dbReference type="WBParaSite" id="SVE_1243600.1"/>
    </source>
</evidence>
<accession>A0A0K0FRA9</accession>
<keyword evidence="2" id="KW-1185">Reference proteome</keyword>
<protein>
    <submittedName>
        <fullName evidence="3">Uncharacterized protein</fullName>
    </submittedName>
</protein>
<reference evidence="2" key="1">
    <citation type="submission" date="2014-07" db="EMBL/GenBank/DDBJ databases">
        <authorList>
            <person name="Martin A.A"/>
            <person name="De Silva N."/>
        </authorList>
    </citation>
    <scope>NUCLEOTIDE SEQUENCE</scope>
</reference>
<organism evidence="2 3">
    <name type="scientific">Strongyloides venezuelensis</name>
    <name type="common">Threadworm</name>
    <dbReference type="NCBI Taxonomy" id="75913"/>
    <lineage>
        <taxon>Eukaryota</taxon>
        <taxon>Metazoa</taxon>
        <taxon>Ecdysozoa</taxon>
        <taxon>Nematoda</taxon>
        <taxon>Chromadorea</taxon>
        <taxon>Rhabditida</taxon>
        <taxon>Tylenchina</taxon>
        <taxon>Panagrolaimomorpha</taxon>
        <taxon>Strongyloidoidea</taxon>
        <taxon>Strongyloididae</taxon>
        <taxon>Strongyloides</taxon>
    </lineage>
</organism>
<feature type="region of interest" description="Disordered" evidence="1">
    <location>
        <begin position="1"/>
        <end position="25"/>
    </location>
</feature>
<dbReference type="Proteomes" id="UP000035680">
    <property type="component" value="Unassembled WGS sequence"/>
</dbReference>
<feature type="compositionally biased region" description="Basic residues" evidence="1">
    <location>
        <begin position="13"/>
        <end position="22"/>
    </location>
</feature>
<evidence type="ECO:0000256" key="1">
    <source>
        <dbReference type="SAM" id="MobiDB-lite"/>
    </source>
</evidence>
<sequence length="102" mass="11854">MVSGDMSNSTQLRTRHRTLHNKKPIEDNTLLSNNSKIKVVDKASLTKNASVEPADEHFEDNPFDQIPNLMNSKLTLQINRFKPKANFLMTYFKINFCYRYST</sequence>
<proteinExistence type="predicted"/>
<reference evidence="3" key="2">
    <citation type="submission" date="2015-08" db="UniProtKB">
        <authorList>
            <consortium name="WormBaseParasite"/>
        </authorList>
    </citation>
    <scope>IDENTIFICATION</scope>
</reference>